<dbReference type="Gene3D" id="3.40.970.10">
    <property type="entry name" value="Ribonuclease H1, N-terminal domain"/>
    <property type="match status" value="1"/>
</dbReference>
<dbReference type="InterPro" id="IPR012337">
    <property type="entry name" value="RNaseH-like_sf"/>
</dbReference>
<keyword evidence="3" id="KW-1185">Reference proteome</keyword>
<reference evidence="2 3" key="1">
    <citation type="journal article" date="2016" name="PLoS ONE">
        <title>Whole Genome Sequence and Comparative Genomics of the Novel Lyme Borreliosis Causing Pathogen, Borrelia mayonii.</title>
        <authorList>
            <person name="Kingry L.C."/>
            <person name="Batra D."/>
            <person name="Replogle A."/>
            <person name="Rowe L.A."/>
            <person name="Pritt B.S."/>
            <person name="Petersen J.M."/>
        </authorList>
    </citation>
    <scope>NUCLEOTIDE SEQUENCE [LARGE SCALE GENOMIC DNA]</scope>
    <source>
        <strain evidence="2 3">MN14-1420</strain>
    </source>
</reference>
<name>A0AAC9PJJ7_9SPIR</name>
<dbReference type="EMBL" id="CP015780">
    <property type="protein sequence ID" value="APT00092.1"/>
    <property type="molecule type" value="Genomic_DNA"/>
</dbReference>
<dbReference type="GO" id="GO:0003676">
    <property type="term" value="F:nucleic acid binding"/>
    <property type="evidence" value="ECO:0007669"/>
    <property type="project" value="InterPro"/>
</dbReference>
<proteinExistence type="predicted"/>
<sequence length="201" mass="23277">MDKYYACILINSNERIIFKSWEECKTAIKGKNNKIKSFKTIEQAQNWLLDNENKIHHHPIGIYFDSGTGRRKGIEIRVVNEKKIPILDKILDKSLINEYGNHYVKNFQGISNNFGELLALYTALKIALKENITNIFGDSKLIIDYWSKGIYNSKKLKQITINLIKKTVELRKKFEEQGGKISFIPGNENIADLGFHKTKQK</sequence>
<dbReference type="AlphaFoldDB" id="A0AAC9PJJ7"/>
<dbReference type="RefSeq" id="WP_075552474.1">
    <property type="nucleotide sequence ID" value="NZ_CP015780.1"/>
</dbReference>
<evidence type="ECO:0000313" key="3">
    <source>
        <dbReference type="Proteomes" id="UP000185516"/>
    </source>
</evidence>
<dbReference type="KEGG" id="bmay:A7X70_04230"/>
<feature type="domain" description="Ribonuclease H1 N-terminal" evidence="1">
    <location>
        <begin position="3"/>
        <end position="47"/>
    </location>
</feature>
<protein>
    <submittedName>
        <fullName evidence="2">Ribonuclease HI</fullName>
    </submittedName>
</protein>
<gene>
    <name evidence="2" type="ORF">Bmayo_04230</name>
</gene>
<dbReference type="Gene3D" id="3.30.420.10">
    <property type="entry name" value="Ribonuclease H-like superfamily/Ribonuclease H"/>
    <property type="match status" value="1"/>
</dbReference>
<dbReference type="InterPro" id="IPR037056">
    <property type="entry name" value="RNase_H1_N_sf"/>
</dbReference>
<organism evidence="2 3">
    <name type="scientific">Borreliella mayonii</name>
    <dbReference type="NCBI Taxonomy" id="1674146"/>
    <lineage>
        <taxon>Bacteria</taxon>
        <taxon>Pseudomonadati</taxon>
        <taxon>Spirochaetota</taxon>
        <taxon>Spirochaetia</taxon>
        <taxon>Spirochaetales</taxon>
        <taxon>Borreliaceae</taxon>
        <taxon>Borreliella</taxon>
    </lineage>
</organism>
<evidence type="ECO:0000313" key="2">
    <source>
        <dbReference type="EMBL" id="APT00092.1"/>
    </source>
</evidence>
<dbReference type="Proteomes" id="UP000185516">
    <property type="component" value="Chromosome"/>
</dbReference>
<accession>A0AAC9PJJ7</accession>
<dbReference type="InterPro" id="IPR011320">
    <property type="entry name" value="RNase_H1_N"/>
</dbReference>
<dbReference type="Pfam" id="PF01693">
    <property type="entry name" value="Cauli_VI"/>
    <property type="match status" value="1"/>
</dbReference>
<dbReference type="InterPro" id="IPR036397">
    <property type="entry name" value="RNaseH_sf"/>
</dbReference>
<dbReference type="SUPFAM" id="SSF53098">
    <property type="entry name" value="Ribonuclease H-like"/>
    <property type="match status" value="1"/>
</dbReference>
<evidence type="ECO:0000259" key="1">
    <source>
        <dbReference type="Pfam" id="PF01693"/>
    </source>
</evidence>